<dbReference type="CDD" id="cd00586">
    <property type="entry name" value="4HBT"/>
    <property type="match status" value="1"/>
</dbReference>
<dbReference type="Gene3D" id="3.10.129.10">
    <property type="entry name" value="Hotdog Thioesterase"/>
    <property type="match status" value="1"/>
</dbReference>
<dbReference type="AlphaFoldDB" id="A0A212IWW0"/>
<evidence type="ECO:0008006" key="4">
    <source>
        <dbReference type="Google" id="ProtNLM"/>
    </source>
</evidence>
<evidence type="ECO:0000256" key="1">
    <source>
        <dbReference type="ARBA" id="ARBA00005953"/>
    </source>
</evidence>
<organism evidence="3">
    <name type="scientific">uncultured Dysgonomonas sp</name>
    <dbReference type="NCBI Taxonomy" id="206096"/>
    <lineage>
        <taxon>Bacteria</taxon>
        <taxon>Pseudomonadati</taxon>
        <taxon>Bacteroidota</taxon>
        <taxon>Bacteroidia</taxon>
        <taxon>Bacteroidales</taxon>
        <taxon>Dysgonomonadaceae</taxon>
        <taxon>Dysgonomonas</taxon>
        <taxon>environmental samples</taxon>
    </lineage>
</organism>
<protein>
    <recommendedName>
        <fullName evidence="4">Thioesterase domain-containing protein</fullName>
    </recommendedName>
</protein>
<dbReference type="GO" id="GO:0047617">
    <property type="term" value="F:fatty acyl-CoA hydrolase activity"/>
    <property type="evidence" value="ECO:0007669"/>
    <property type="project" value="TreeGrafter"/>
</dbReference>
<reference evidence="3" key="1">
    <citation type="submission" date="2016-04" db="EMBL/GenBank/DDBJ databases">
        <authorList>
            <person name="Evans L.H."/>
            <person name="Alamgir A."/>
            <person name="Owens N."/>
            <person name="Weber N.D."/>
            <person name="Virtaneva K."/>
            <person name="Barbian K."/>
            <person name="Babar A."/>
            <person name="Rosenke K."/>
        </authorList>
    </citation>
    <scope>NUCLEOTIDE SEQUENCE</scope>
    <source>
        <strain evidence="3">86-1</strain>
    </source>
</reference>
<evidence type="ECO:0000256" key="2">
    <source>
        <dbReference type="ARBA" id="ARBA00022801"/>
    </source>
</evidence>
<accession>A0A212IWW0</accession>
<dbReference type="EMBL" id="FLUM01000001">
    <property type="protein sequence ID" value="SBV91654.1"/>
    <property type="molecule type" value="Genomic_DNA"/>
</dbReference>
<gene>
    <name evidence="3" type="ORF">KL86DYS1_10395</name>
</gene>
<comment type="similarity">
    <text evidence="1">Belongs to the 4-hydroxybenzoyl-CoA thioesterase family.</text>
</comment>
<dbReference type="PANTHER" id="PTHR31793">
    <property type="entry name" value="4-HYDROXYBENZOYL-COA THIOESTERASE FAMILY MEMBER"/>
    <property type="match status" value="1"/>
</dbReference>
<keyword evidence="2" id="KW-0378">Hydrolase</keyword>
<dbReference type="InterPro" id="IPR029069">
    <property type="entry name" value="HotDog_dom_sf"/>
</dbReference>
<dbReference type="InterPro" id="IPR050563">
    <property type="entry name" value="4-hydroxybenzoyl-CoA_TE"/>
</dbReference>
<dbReference type="Pfam" id="PF13279">
    <property type="entry name" value="4HBT_2"/>
    <property type="match status" value="1"/>
</dbReference>
<proteinExistence type="inferred from homology"/>
<evidence type="ECO:0000313" key="3">
    <source>
        <dbReference type="EMBL" id="SBV91654.1"/>
    </source>
</evidence>
<sequence>MNIMDEISFKHTIPLQLRANDIDRFGHLNNTVYFTFYDLGKTNYIETICPNVNWEEEAIVVVEINVVFKSQIFGADYIATQTAVTAIGTKSFELAQRVIDVNTGEEKCFCRSTMVTYDLIQHKSKPIPEDWVEAICNFEGKNLRKK</sequence>
<name>A0A212IWW0_9BACT</name>
<dbReference type="PANTHER" id="PTHR31793:SF27">
    <property type="entry name" value="NOVEL THIOESTERASE SUPERFAMILY DOMAIN AND SAPOSIN A-TYPE DOMAIN CONTAINING PROTEIN (0610012H03RIK)"/>
    <property type="match status" value="1"/>
</dbReference>
<dbReference type="SUPFAM" id="SSF54637">
    <property type="entry name" value="Thioesterase/thiol ester dehydrase-isomerase"/>
    <property type="match status" value="1"/>
</dbReference>